<comment type="similarity">
    <text evidence="1">Belongs to the peptidase S9C family.</text>
</comment>
<dbReference type="VEuPathDB" id="FungiDB:PV09_06878"/>
<dbReference type="InterPro" id="IPR011042">
    <property type="entry name" value="6-blade_b-propeller_TolB-like"/>
</dbReference>
<protein>
    <recommendedName>
        <fullName evidence="6">Dipeptidyl-peptidase V</fullName>
    </recommendedName>
</protein>
<dbReference type="HOGENOM" id="CLU_008615_0_1_1"/>
<evidence type="ECO:0000313" key="9">
    <source>
        <dbReference type="Proteomes" id="UP000053259"/>
    </source>
</evidence>
<proteinExistence type="inferred from homology"/>
<dbReference type="InParanoid" id="A0A0D2AR66"/>
<organism evidence="8 9">
    <name type="scientific">Verruconis gallopava</name>
    <dbReference type="NCBI Taxonomy" id="253628"/>
    <lineage>
        <taxon>Eukaryota</taxon>
        <taxon>Fungi</taxon>
        <taxon>Dikarya</taxon>
        <taxon>Ascomycota</taxon>
        <taxon>Pezizomycotina</taxon>
        <taxon>Dothideomycetes</taxon>
        <taxon>Pleosporomycetidae</taxon>
        <taxon>Venturiales</taxon>
        <taxon>Sympoventuriaceae</taxon>
        <taxon>Verruconis</taxon>
    </lineage>
</organism>
<accession>A0A0D2AR66</accession>
<dbReference type="GO" id="GO:0004252">
    <property type="term" value="F:serine-type endopeptidase activity"/>
    <property type="evidence" value="ECO:0007669"/>
    <property type="project" value="TreeGrafter"/>
</dbReference>
<dbReference type="PANTHER" id="PTHR42776">
    <property type="entry name" value="SERINE PEPTIDASE S9 FAMILY MEMBER"/>
    <property type="match status" value="1"/>
</dbReference>
<keyword evidence="2" id="KW-0645">Protease</keyword>
<feature type="domain" description="Peptidase S9 prolyl oligopeptidase catalytic" evidence="7">
    <location>
        <begin position="483"/>
        <end position="692"/>
    </location>
</feature>
<dbReference type="STRING" id="253628.A0A0D2AR66"/>
<sequence>MTIRATKFTPAVLLSAPRRGPAIPNSDGSKILCSVSTYSFETHEKTTEIRLLDTRDHHSSLVSNANGLGNVAWLDDETIVLLVSGDKGQTKVLVGDPTKWDSNHIAGTIDGPVGDLKVKKLQTGGFALAVSGSANPDGSLFNPETAPKRFTTGRLYKSLFVRHWDTYVAPQRNAIFYGSLAVCSESGRYVLSKLDNVLVGTGLESPIPPFGGTDHFDVCENSVIFAAKDPDLNPASNTKCNVYLVKILDWTNTTPAPAARPQQVGVLEEFRGAITSPVFSPDGNSAAFLQMRKNGYESDKNHLIVIPDLSRPSTCIAPLRASGGGEEWDRSPSSISWSSDGSTLYLTAEEHGRVKLFKTPAKPSAAIHPTLLTGSEGSVSSVSVLETGNLILTFTSLVDNSAYYLLEPTLSSPKPQLLSSNAKNGALFGLSAKQIDELWWPGAAPKTKVHAWVVKPSNFDAKQKYPLAYLVHGGPQGAWEDAWSTRWNPAVFAEQGYVVVCPNPTGSTGYGQRFTDAIRKNWGGLPYQDLALGFEHIEKNVAYVDTERAVALGASYGGYMMNWIQGHDLGRKFKALVTHDGVYSMASQQASEELYFPEHEFGGTWWDNQDSWLEFDPAKFTANWATPHLIIHSDKDYRLTVAEGLAAFNVLQERGVPSQYLTFPDENHWVLNPENSLLWHAAVLEWINGWVGLPTPSENDPQLAKVLEEASVPKWGTAMN</sequence>
<dbReference type="PANTHER" id="PTHR42776:SF13">
    <property type="entry name" value="DIPEPTIDYL-PEPTIDASE 5"/>
    <property type="match status" value="1"/>
</dbReference>
<dbReference type="Proteomes" id="UP000053259">
    <property type="component" value="Unassembled WGS sequence"/>
</dbReference>
<dbReference type="Pfam" id="PF00326">
    <property type="entry name" value="Peptidase_S9"/>
    <property type="match status" value="1"/>
</dbReference>
<dbReference type="GeneID" id="27314851"/>
<gene>
    <name evidence="8" type="ORF">PV09_06878</name>
</gene>
<keyword evidence="5" id="KW-0720">Serine protease</keyword>
<dbReference type="RefSeq" id="XP_016211568.1">
    <property type="nucleotide sequence ID" value="XM_016360582.1"/>
</dbReference>
<evidence type="ECO:0000256" key="5">
    <source>
        <dbReference type="ARBA" id="ARBA00022825"/>
    </source>
</evidence>
<dbReference type="Gene3D" id="3.40.50.1820">
    <property type="entry name" value="alpha/beta hydrolase"/>
    <property type="match status" value="1"/>
</dbReference>
<dbReference type="Gene3D" id="2.120.10.30">
    <property type="entry name" value="TolB, C-terminal domain"/>
    <property type="match status" value="1"/>
</dbReference>
<evidence type="ECO:0000256" key="1">
    <source>
        <dbReference type="ARBA" id="ARBA00010040"/>
    </source>
</evidence>
<keyword evidence="9" id="KW-1185">Reference proteome</keyword>
<dbReference type="OrthoDB" id="416344at2759"/>
<evidence type="ECO:0000313" key="8">
    <source>
        <dbReference type="EMBL" id="KIW01699.1"/>
    </source>
</evidence>
<keyword evidence="4" id="KW-0378">Hydrolase</keyword>
<evidence type="ECO:0000256" key="6">
    <source>
        <dbReference type="ARBA" id="ARBA00032829"/>
    </source>
</evidence>
<dbReference type="FunFam" id="3.40.50.1820:FF:000028">
    <property type="entry name" value="S9 family peptidase"/>
    <property type="match status" value="1"/>
</dbReference>
<evidence type="ECO:0000259" key="7">
    <source>
        <dbReference type="Pfam" id="PF00326"/>
    </source>
</evidence>
<dbReference type="SUPFAM" id="SSF82171">
    <property type="entry name" value="DPP6 N-terminal domain-like"/>
    <property type="match status" value="1"/>
</dbReference>
<dbReference type="InterPro" id="IPR011659">
    <property type="entry name" value="WD40"/>
</dbReference>
<keyword evidence="3" id="KW-0732">Signal</keyword>
<name>A0A0D2AR66_9PEZI</name>
<dbReference type="SUPFAM" id="SSF53474">
    <property type="entry name" value="alpha/beta-Hydrolases"/>
    <property type="match status" value="1"/>
</dbReference>
<dbReference type="InterPro" id="IPR029058">
    <property type="entry name" value="AB_hydrolase_fold"/>
</dbReference>
<dbReference type="InterPro" id="IPR001375">
    <property type="entry name" value="Peptidase_S9_cat"/>
</dbReference>
<dbReference type="AlphaFoldDB" id="A0A0D2AR66"/>
<evidence type="ECO:0000256" key="2">
    <source>
        <dbReference type="ARBA" id="ARBA00022670"/>
    </source>
</evidence>
<reference evidence="8 9" key="1">
    <citation type="submission" date="2015-01" db="EMBL/GenBank/DDBJ databases">
        <title>The Genome Sequence of Ochroconis gallopava CBS43764.</title>
        <authorList>
            <consortium name="The Broad Institute Genomics Platform"/>
            <person name="Cuomo C."/>
            <person name="de Hoog S."/>
            <person name="Gorbushina A."/>
            <person name="Stielow B."/>
            <person name="Teixiera M."/>
            <person name="Abouelleil A."/>
            <person name="Chapman S.B."/>
            <person name="Priest M."/>
            <person name="Young S.K."/>
            <person name="Wortman J."/>
            <person name="Nusbaum C."/>
            <person name="Birren B."/>
        </authorList>
    </citation>
    <scope>NUCLEOTIDE SEQUENCE [LARGE SCALE GENOMIC DNA]</scope>
    <source>
        <strain evidence="8 9">CBS 43764</strain>
    </source>
</reference>
<dbReference type="EMBL" id="KN847553">
    <property type="protein sequence ID" value="KIW01699.1"/>
    <property type="molecule type" value="Genomic_DNA"/>
</dbReference>
<dbReference type="Pfam" id="PF07676">
    <property type="entry name" value="PD40"/>
    <property type="match status" value="1"/>
</dbReference>
<evidence type="ECO:0000256" key="4">
    <source>
        <dbReference type="ARBA" id="ARBA00022801"/>
    </source>
</evidence>
<dbReference type="GO" id="GO:0006508">
    <property type="term" value="P:proteolysis"/>
    <property type="evidence" value="ECO:0007669"/>
    <property type="project" value="UniProtKB-KW"/>
</dbReference>
<evidence type="ECO:0000256" key="3">
    <source>
        <dbReference type="ARBA" id="ARBA00022729"/>
    </source>
</evidence>